<accession>A0A385JNB6</accession>
<feature type="transmembrane region" description="Helical" evidence="1">
    <location>
        <begin position="131"/>
        <end position="148"/>
    </location>
</feature>
<feature type="transmembrane region" description="Helical" evidence="1">
    <location>
        <begin position="256"/>
        <end position="275"/>
    </location>
</feature>
<reference evidence="2" key="1">
    <citation type="journal article" date="2017" name="PLoS ONE">
        <title>Genetic diversity of the O antigens of Proteus species and the development of a suspension array for molecular serotyping.</title>
        <authorList>
            <person name="Yu X."/>
            <person name="Torzewska A."/>
            <person name="Zhang X."/>
            <person name="Yin Z."/>
            <person name="Drzewiecka D."/>
            <person name="Cao H."/>
            <person name="Liu B."/>
            <person name="Knirel Y.A."/>
            <person name="Rozalski A."/>
            <person name="Wang L."/>
        </authorList>
    </citation>
    <scope>NUCLEOTIDE SEQUENCE</scope>
    <source>
        <strain evidence="2">CCUG 4680</strain>
    </source>
</reference>
<name>A0A385JNB6_PROVU</name>
<feature type="transmembrane region" description="Helical" evidence="1">
    <location>
        <begin position="185"/>
        <end position="202"/>
    </location>
</feature>
<protein>
    <submittedName>
        <fullName evidence="2">Wzy</fullName>
    </submittedName>
</protein>
<feature type="transmembrane region" description="Helical" evidence="1">
    <location>
        <begin position="107"/>
        <end position="125"/>
    </location>
</feature>
<feature type="transmembrane region" description="Helical" evidence="1">
    <location>
        <begin position="77"/>
        <end position="95"/>
    </location>
</feature>
<evidence type="ECO:0000256" key="1">
    <source>
        <dbReference type="SAM" id="Phobius"/>
    </source>
</evidence>
<feature type="transmembrane region" description="Helical" evidence="1">
    <location>
        <begin position="308"/>
        <end position="323"/>
    </location>
</feature>
<feature type="transmembrane region" description="Helical" evidence="1">
    <location>
        <begin position="12"/>
        <end position="28"/>
    </location>
</feature>
<proteinExistence type="predicted"/>
<sequence length="396" mass="47403">MVSIHIQQVFKIMYWITSFLLFIPFFFLEEFSNLNQKKIIRLSASFLFFIVTTGSYYNGVDWINYIYYYNYIGNNSIYSALSFIYEPGFVYLNWLLANIIKITDFHIIPFISSSIFFISICYSLRLIKFNINFSLYFSLLIIFLASLFNDGYRQLIALAIILPYLFKIEEISIFKWIFICLISSMFHFSAILLIPFIFLLRINFNTKKIILSIIFIILLIFLLINLAYILPIIKSIIPSRIHNKLTIYLDMLEGNLRFGLFAIIDIIGIFLCILIKDRFHQNKTIWNSTFIYFLCHLAFYFSPFLQRLLFYLYPVLILNIFIIKNNIYRISLSFIIIVMGLSSFARYINNPYYDIDFWDPKFYYTEIFSEKEINIENLKKNKCYIIEKLDENFCKK</sequence>
<dbReference type="Pfam" id="PF14897">
    <property type="entry name" value="EpsG"/>
    <property type="match status" value="1"/>
</dbReference>
<feature type="transmembrane region" description="Helical" evidence="1">
    <location>
        <begin position="284"/>
        <end position="302"/>
    </location>
</feature>
<feature type="transmembrane region" description="Helical" evidence="1">
    <location>
        <begin position="40"/>
        <end position="57"/>
    </location>
</feature>
<dbReference type="AlphaFoldDB" id="A0A385JNB6"/>
<feature type="transmembrane region" description="Helical" evidence="1">
    <location>
        <begin position="330"/>
        <end position="348"/>
    </location>
</feature>
<organism evidence="2">
    <name type="scientific">Proteus vulgaris</name>
    <dbReference type="NCBI Taxonomy" id="585"/>
    <lineage>
        <taxon>Bacteria</taxon>
        <taxon>Pseudomonadati</taxon>
        <taxon>Pseudomonadota</taxon>
        <taxon>Gammaproteobacteria</taxon>
        <taxon>Enterobacterales</taxon>
        <taxon>Morganellaceae</taxon>
        <taxon>Proteus</taxon>
    </lineage>
</organism>
<dbReference type="EMBL" id="KY710716">
    <property type="protein sequence ID" value="AXY99788.1"/>
    <property type="molecule type" value="Genomic_DNA"/>
</dbReference>
<keyword evidence="1" id="KW-1133">Transmembrane helix</keyword>
<evidence type="ECO:0000313" key="2">
    <source>
        <dbReference type="EMBL" id="AXY99788.1"/>
    </source>
</evidence>
<keyword evidence="1" id="KW-0472">Membrane</keyword>
<feature type="transmembrane region" description="Helical" evidence="1">
    <location>
        <begin position="209"/>
        <end position="236"/>
    </location>
</feature>
<keyword evidence="1" id="KW-0812">Transmembrane</keyword>
<dbReference type="InterPro" id="IPR049458">
    <property type="entry name" value="EpsG-like"/>
</dbReference>